<feature type="domain" description="NADH:quinone oxidoreductase/Mrp antiporter transmembrane" evidence="17">
    <location>
        <begin position="58"/>
        <end position="338"/>
    </location>
</feature>
<protein>
    <recommendedName>
        <fullName evidence="4 16">NADH-ubiquinone oxidoreductase chain 4</fullName>
        <ecNumber evidence="3 16">7.1.1.2</ecNumber>
    </recommendedName>
</protein>
<dbReference type="PANTHER" id="PTHR43507">
    <property type="entry name" value="NADH-UBIQUINONE OXIDOREDUCTASE CHAIN 4"/>
    <property type="match status" value="1"/>
</dbReference>
<feature type="transmembrane region" description="Helical" evidence="16">
    <location>
        <begin position="93"/>
        <end position="113"/>
    </location>
</feature>
<keyword evidence="11 16" id="KW-0520">NAD</keyword>
<feature type="transmembrane region" description="Helical" evidence="16">
    <location>
        <begin position="167"/>
        <end position="187"/>
    </location>
</feature>
<keyword evidence="10 16" id="KW-1133">Transmembrane helix</keyword>
<dbReference type="PANTHER" id="PTHR43507:SF20">
    <property type="entry name" value="NADH-UBIQUINONE OXIDOREDUCTASE CHAIN 4"/>
    <property type="match status" value="1"/>
</dbReference>
<dbReference type="GO" id="GO:0031966">
    <property type="term" value="C:mitochondrial membrane"/>
    <property type="evidence" value="ECO:0007669"/>
    <property type="project" value="UniProtKB-SubCell"/>
</dbReference>
<evidence type="ECO:0000256" key="14">
    <source>
        <dbReference type="ARBA" id="ARBA00023136"/>
    </source>
</evidence>
<dbReference type="AlphaFoldDB" id="A0A0U1XJI7"/>
<feature type="transmembrane region" description="Helical" evidence="16">
    <location>
        <begin position="37"/>
        <end position="55"/>
    </location>
</feature>
<reference evidence="18" key="1">
    <citation type="journal article" date="2014" name="Mitochondrial DNA">
        <title>The complete mitochondrial DNA of the Pacific Geoduck clam (Panopea generosa).</title>
        <authorList>
            <person name="Bisbal-Pardo C.I."/>
            <person name="Del Rio-Portilla M.A."/>
            <person name="Rocha-Olivares A."/>
        </authorList>
    </citation>
    <scope>NUCLEOTIDE SEQUENCE</scope>
</reference>
<dbReference type="InterPro" id="IPR001750">
    <property type="entry name" value="ND/Mrp_TM"/>
</dbReference>
<dbReference type="GO" id="GO:0042773">
    <property type="term" value="P:ATP synthesis coupled electron transport"/>
    <property type="evidence" value="ECO:0007669"/>
    <property type="project" value="InterPro"/>
</dbReference>
<keyword evidence="8" id="KW-1278">Translocase</keyword>
<feature type="transmembrane region" description="Helical" evidence="16">
    <location>
        <begin position="6"/>
        <end position="25"/>
    </location>
</feature>
<dbReference type="Pfam" id="PF00361">
    <property type="entry name" value="Proton_antipo_M"/>
    <property type="match status" value="1"/>
</dbReference>
<evidence type="ECO:0000256" key="7">
    <source>
        <dbReference type="ARBA" id="ARBA00022692"/>
    </source>
</evidence>
<name>A0A0U1XJI7_9BIVA</name>
<geneLocation type="mitochondrion" evidence="18"/>
<gene>
    <name evidence="18" type="primary">nad4</name>
</gene>
<dbReference type="PRINTS" id="PR01437">
    <property type="entry name" value="NUOXDRDTASE4"/>
</dbReference>
<keyword evidence="6 16" id="KW-0679">Respiratory chain</keyword>
<feature type="transmembrane region" description="Helical" evidence="16">
    <location>
        <begin position="199"/>
        <end position="217"/>
    </location>
</feature>
<evidence type="ECO:0000256" key="10">
    <source>
        <dbReference type="ARBA" id="ARBA00022989"/>
    </source>
</evidence>
<feature type="transmembrane region" description="Helical" evidence="16">
    <location>
        <begin position="133"/>
        <end position="155"/>
    </location>
</feature>
<evidence type="ECO:0000256" key="6">
    <source>
        <dbReference type="ARBA" id="ARBA00022660"/>
    </source>
</evidence>
<evidence type="ECO:0000256" key="5">
    <source>
        <dbReference type="ARBA" id="ARBA00022448"/>
    </source>
</evidence>
<evidence type="ECO:0000256" key="13">
    <source>
        <dbReference type="ARBA" id="ARBA00023128"/>
    </source>
</evidence>
<comment type="function">
    <text evidence="16">Core subunit of the mitochondrial membrane respiratory chain NADH dehydrogenase (Complex I) which catalyzes electron transfer from NADH through the respiratory chain, using ubiquinone as an electron acceptor. Essential for the catalytic activity and assembly of complex I.</text>
</comment>
<dbReference type="GO" id="GO:0015990">
    <property type="term" value="P:electron transport coupled proton transport"/>
    <property type="evidence" value="ECO:0007669"/>
    <property type="project" value="TreeGrafter"/>
</dbReference>
<evidence type="ECO:0000256" key="3">
    <source>
        <dbReference type="ARBA" id="ARBA00012944"/>
    </source>
</evidence>
<organism evidence="18">
    <name type="scientific">Panopea generosa</name>
    <dbReference type="NCBI Taxonomy" id="1049056"/>
    <lineage>
        <taxon>Eukaryota</taxon>
        <taxon>Metazoa</taxon>
        <taxon>Spiralia</taxon>
        <taxon>Lophotrochozoa</taxon>
        <taxon>Mollusca</taxon>
        <taxon>Bivalvia</taxon>
        <taxon>Autobranchia</taxon>
        <taxon>Heteroconchia</taxon>
        <taxon>Euheterodonta</taxon>
        <taxon>Imparidentia</taxon>
        <taxon>Adapedonta</taxon>
        <taxon>Hiatelloidea</taxon>
        <taxon>Hiatellidae</taxon>
        <taxon>Panopea</taxon>
    </lineage>
</organism>
<dbReference type="EMBL" id="KM580067">
    <property type="protein sequence ID" value="AIU56050.1"/>
    <property type="molecule type" value="Genomic_DNA"/>
</dbReference>
<comment type="similarity">
    <text evidence="2 16">Belongs to the complex I subunit 4 family.</text>
</comment>
<comment type="subcellular location">
    <subcellularLocation>
        <location evidence="1 16">Mitochondrion membrane</location>
        <topology evidence="1 16">Multi-pass membrane protein</topology>
    </subcellularLocation>
</comment>
<evidence type="ECO:0000256" key="15">
    <source>
        <dbReference type="ARBA" id="ARBA00049551"/>
    </source>
</evidence>
<feature type="transmembrane region" description="Helical" evidence="16">
    <location>
        <begin position="224"/>
        <end position="244"/>
    </location>
</feature>
<evidence type="ECO:0000256" key="16">
    <source>
        <dbReference type="RuleBase" id="RU003297"/>
    </source>
</evidence>
<evidence type="ECO:0000256" key="2">
    <source>
        <dbReference type="ARBA" id="ARBA00009025"/>
    </source>
</evidence>
<evidence type="ECO:0000313" key="18">
    <source>
        <dbReference type="EMBL" id="AIU56050.1"/>
    </source>
</evidence>
<dbReference type="InterPro" id="IPR003918">
    <property type="entry name" value="NADH_UbQ_OxRdtase"/>
</dbReference>
<evidence type="ECO:0000259" key="17">
    <source>
        <dbReference type="Pfam" id="PF00361"/>
    </source>
</evidence>
<feature type="transmembrane region" description="Helical" evidence="16">
    <location>
        <begin position="61"/>
        <end position="81"/>
    </location>
</feature>
<sequence length="395" mass="43320">MMEDLITSIMVLMVVMVICLSLICSDKDLKLSGWEDSFSLCLTVILVICVGVFSVSGLVSFYIFFEGSLIPTLLLVLGWGYQPERLQASFYMMMYTVCASMPLLMIICWVWLSSGTDSMMCLSYMFNGVMGEVVWFMLILGFLVKLPVFLVHSWLPKAHVEAPVSGSMVLAGILLKLGGYGICRVFWCLGFMKFFMSEVVMSFSFLGGALCSMICMVQTDLKALIAYSSIGHMAMALAGLLSFYSLGWGGGVCMMFAHGLCSPMMFSLANYSYGVSGSRSMSLCKGLLKVFPSISLGWCVFCILNLGFPPSLNFVSECFLVCSILLHSMYFFVPVGVLCFITGGYCLYLYTNLNHGNTTISLNGMSVLSGRFAMSSLVSGVILLFGVGFSDYIFV</sequence>
<evidence type="ECO:0000256" key="11">
    <source>
        <dbReference type="ARBA" id="ARBA00023027"/>
    </source>
</evidence>
<evidence type="ECO:0000256" key="4">
    <source>
        <dbReference type="ARBA" id="ARBA00021006"/>
    </source>
</evidence>
<dbReference type="GO" id="GO:0008137">
    <property type="term" value="F:NADH dehydrogenase (ubiquinone) activity"/>
    <property type="evidence" value="ECO:0007669"/>
    <property type="project" value="UniProtKB-UniRule"/>
</dbReference>
<keyword evidence="9 16" id="KW-0249">Electron transport</keyword>
<evidence type="ECO:0000256" key="1">
    <source>
        <dbReference type="ARBA" id="ARBA00004225"/>
    </source>
</evidence>
<keyword evidence="12 16" id="KW-0830">Ubiquinone</keyword>
<feature type="transmembrane region" description="Helical" evidence="16">
    <location>
        <begin position="372"/>
        <end position="394"/>
    </location>
</feature>
<proteinExistence type="inferred from homology"/>
<accession>A0A0U1XJI7</accession>
<dbReference type="GO" id="GO:0048039">
    <property type="term" value="F:ubiquinone binding"/>
    <property type="evidence" value="ECO:0007669"/>
    <property type="project" value="TreeGrafter"/>
</dbReference>
<evidence type="ECO:0000256" key="9">
    <source>
        <dbReference type="ARBA" id="ARBA00022982"/>
    </source>
</evidence>
<dbReference type="EC" id="7.1.1.2" evidence="3 16"/>
<evidence type="ECO:0000256" key="8">
    <source>
        <dbReference type="ARBA" id="ARBA00022967"/>
    </source>
</evidence>
<feature type="transmembrane region" description="Helical" evidence="16">
    <location>
        <begin position="287"/>
        <end position="308"/>
    </location>
</feature>
<evidence type="ECO:0000256" key="12">
    <source>
        <dbReference type="ARBA" id="ARBA00023075"/>
    </source>
</evidence>
<keyword evidence="13 16" id="KW-0496">Mitochondrion</keyword>
<dbReference type="GO" id="GO:0003954">
    <property type="term" value="F:NADH dehydrogenase activity"/>
    <property type="evidence" value="ECO:0007669"/>
    <property type="project" value="TreeGrafter"/>
</dbReference>
<feature type="transmembrane region" description="Helical" evidence="16">
    <location>
        <begin position="256"/>
        <end position="275"/>
    </location>
</feature>
<keyword evidence="7 16" id="KW-0812">Transmembrane</keyword>
<feature type="transmembrane region" description="Helical" evidence="16">
    <location>
        <begin position="328"/>
        <end position="351"/>
    </location>
</feature>
<comment type="catalytic activity">
    <reaction evidence="15 16">
        <text>a ubiquinone + NADH + 5 H(+)(in) = a ubiquinol + NAD(+) + 4 H(+)(out)</text>
        <dbReference type="Rhea" id="RHEA:29091"/>
        <dbReference type="Rhea" id="RHEA-COMP:9565"/>
        <dbReference type="Rhea" id="RHEA-COMP:9566"/>
        <dbReference type="ChEBI" id="CHEBI:15378"/>
        <dbReference type="ChEBI" id="CHEBI:16389"/>
        <dbReference type="ChEBI" id="CHEBI:17976"/>
        <dbReference type="ChEBI" id="CHEBI:57540"/>
        <dbReference type="ChEBI" id="CHEBI:57945"/>
        <dbReference type="EC" id="7.1.1.2"/>
    </reaction>
</comment>
<keyword evidence="5 16" id="KW-0813">Transport</keyword>
<keyword evidence="14 16" id="KW-0472">Membrane</keyword>